<sequence length="515" mass="56434">MAIAIADSVSKKRSFEEALDLTGFGKYNVGMLITCCLLILAMYLDIFGFSVVLPAMACDMSLDTSQQGLLSAIPLIGLIISSYGWGFCADTKGRRKTLLMAMPVGFTLSLAATMAPNFESLAILKFLSVSFSSSANAAAFVLLAESVPSRHRSRLMFLMASATMVVQLIICSFALPIFTLDFGYEIPWLGVVYRPWRLLMQVITLPCLLGILFTIFLEESPKFLLSKNKNEEAIEVFKSIFKSNTGFKKDSYSVMQVYLEEAPQDSAHCSLMKKIWNQTAPLFKPPLVKNSAILYYLLLCAYMTSTGFTMWVPTMTNTYFTGGESHHGRTFCEVASQSTSTRTTNGSEPADCTGSIEPRALYATMVYSGASTVLMILLSFVVGILGKKTITLIVFVVSSCCGVLLLFIRVPLLSIALFFMFLYVAQILGNINTYLVELNPTHLRGMATCLSVVVARGSGFFSVQIIASLLGDYCTPMLGGYVALVMSGFIVATFLPADPKSKSDKNKIEKYDENP</sequence>
<name>A0ACC2QTL1_9NEOP</name>
<accession>A0ACC2QTL1</accession>
<dbReference type="Proteomes" id="UP001231649">
    <property type="component" value="Chromosome 8"/>
</dbReference>
<comment type="caution">
    <text evidence="1">The sequence shown here is derived from an EMBL/GenBank/DDBJ whole genome shotgun (WGS) entry which is preliminary data.</text>
</comment>
<keyword evidence="2" id="KW-1185">Reference proteome</keyword>
<protein>
    <submittedName>
        <fullName evidence="1">Uncharacterized protein</fullName>
    </submittedName>
</protein>
<reference evidence="1" key="1">
    <citation type="submission" date="2023-03" db="EMBL/GenBank/DDBJ databases">
        <title>Chromosome-level genomes of two armyworms, Mythimna separata and Mythimna loreyi, provide insights into the biosynthesis and reception of sex pheromones.</title>
        <authorList>
            <person name="Zhao H."/>
        </authorList>
    </citation>
    <scope>NUCLEOTIDE SEQUENCE</scope>
    <source>
        <strain evidence="1">BeijingLab</strain>
    </source>
</reference>
<gene>
    <name evidence="1" type="ORF">PYW08_016106</name>
</gene>
<evidence type="ECO:0000313" key="1">
    <source>
        <dbReference type="EMBL" id="KAJ8724632.1"/>
    </source>
</evidence>
<evidence type="ECO:0000313" key="2">
    <source>
        <dbReference type="Proteomes" id="UP001231649"/>
    </source>
</evidence>
<organism evidence="1 2">
    <name type="scientific">Mythimna loreyi</name>
    <dbReference type="NCBI Taxonomy" id="667449"/>
    <lineage>
        <taxon>Eukaryota</taxon>
        <taxon>Metazoa</taxon>
        <taxon>Ecdysozoa</taxon>
        <taxon>Arthropoda</taxon>
        <taxon>Hexapoda</taxon>
        <taxon>Insecta</taxon>
        <taxon>Pterygota</taxon>
        <taxon>Neoptera</taxon>
        <taxon>Endopterygota</taxon>
        <taxon>Lepidoptera</taxon>
        <taxon>Glossata</taxon>
        <taxon>Ditrysia</taxon>
        <taxon>Noctuoidea</taxon>
        <taxon>Noctuidae</taxon>
        <taxon>Noctuinae</taxon>
        <taxon>Hadenini</taxon>
        <taxon>Mythimna</taxon>
    </lineage>
</organism>
<dbReference type="EMBL" id="CM056784">
    <property type="protein sequence ID" value="KAJ8724632.1"/>
    <property type="molecule type" value="Genomic_DNA"/>
</dbReference>
<proteinExistence type="predicted"/>